<name>A0A0V0HP23_SOLCH</name>
<evidence type="ECO:0000313" key="1">
    <source>
        <dbReference type="EMBL" id="JAP22061.1"/>
    </source>
</evidence>
<reference evidence="1" key="1">
    <citation type="submission" date="2015-12" db="EMBL/GenBank/DDBJ databases">
        <title>Gene expression during late stages of embryo sac development: a critical building block for successful pollen-pistil interactions.</title>
        <authorList>
            <person name="Liu Y."/>
            <person name="Joly V."/>
            <person name="Sabar M."/>
            <person name="Matton D.P."/>
        </authorList>
    </citation>
    <scope>NUCLEOTIDE SEQUENCE</scope>
</reference>
<dbReference type="EMBL" id="GEDG01016990">
    <property type="protein sequence ID" value="JAP22061.1"/>
    <property type="molecule type" value="Transcribed_RNA"/>
</dbReference>
<organism evidence="1">
    <name type="scientific">Solanum chacoense</name>
    <name type="common">Chaco potato</name>
    <dbReference type="NCBI Taxonomy" id="4108"/>
    <lineage>
        <taxon>Eukaryota</taxon>
        <taxon>Viridiplantae</taxon>
        <taxon>Streptophyta</taxon>
        <taxon>Embryophyta</taxon>
        <taxon>Tracheophyta</taxon>
        <taxon>Spermatophyta</taxon>
        <taxon>Magnoliopsida</taxon>
        <taxon>eudicotyledons</taxon>
        <taxon>Gunneridae</taxon>
        <taxon>Pentapetalae</taxon>
        <taxon>asterids</taxon>
        <taxon>lamiids</taxon>
        <taxon>Solanales</taxon>
        <taxon>Solanaceae</taxon>
        <taxon>Solanoideae</taxon>
        <taxon>Solaneae</taxon>
        <taxon>Solanum</taxon>
    </lineage>
</organism>
<dbReference type="AlphaFoldDB" id="A0A0V0HP23"/>
<accession>A0A0V0HP23</accession>
<protein>
    <submittedName>
        <fullName evidence="1">Putative ovule protein</fullName>
    </submittedName>
</protein>
<sequence length="69" mass="8298">MSTFNNRSCSCFDYWGHMEIFVCVLRNTKLVQNIFRKGTNSFQTWFSQKRKDKQTHVFLLFHFSSLRGP</sequence>
<proteinExistence type="predicted"/>